<dbReference type="GO" id="GO:0007059">
    <property type="term" value="P:chromosome segregation"/>
    <property type="evidence" value="ECO:0007669"/>
    <property type="project" value="UniProtKB-UniRule"/>
</dbReference>
<feature type="binding site" evidence="7">
    <location>
        <begin position="32"/>
        <end position="39"/>
    </location>
    <ligand>
        <name>ATP</name>
        <dbReference type="ChEBI" id="CHEBI:30616"/>
    </ligand>
</feature>
<evidence type="ECO:0000256" key="1">
    <source>
        <dbReference type="ARBA" id="ARBA00004496"/>
    </source>
</evidence>
<feature type="coiled-coil region" evidence="7">
    <location>
        <begin position="929"/>
        <end position="991"/>
    </location>
</feature>
<evidence type="ECO:0000256" key="3">
    <source>
        <dbReference type="ARBA" id="ARBA00022741"/>
    </source>
</evidence>
<evidence type="ECO:0000256" key="6">
    <source>
        <dbReference type="ARBA" id="ARBA00023125"/>
    </source>
</evidence>
<keyword evidence="5 7" id="KW-0175">Coiled coil</keyword>
<keyword evidence="6 7" id="KW-0238">DNA-binding</keyword>
<dbReference type="GO" id="GO:0030261">
    <property type="term" value="P:chromosome condensation"/>
    <property type="evidence" value="ECO:0007669"/>
    <property type="project" value="InterPro"/>
</dbReference>
<evidence type="ECO:0000259" key="9">
    <source>
        <dbReference type="Pfam" id="PF02463"/>
    </source>
</evidence>
<feature type="domain" description="RecF/RecN/SMC N-terminal" evidence="9">
    <location>
        <begin position="4"/>
        <end position="1136"/>
    </location>
</feature>
<evidence type="ECO:0000313" key="10">
    <source>
        <dbReference type="EMBL" id="MDQ2090604.1"/>
    </source>
</evidence>
<dbReference type="PIRSF" id="PIRSF005719">
    <property type="entry name" value="SMC"/>
    <property type="match status" value="1"/>
</dbReference>
<keyword evidence="3 7" id="KW-0547">Nucleotide-binding</keyword>
<dbReference type="GO" id="GO:0006260">
    <property type="term" value="P:DNA replication"/>
    <property type="evidence" value="ECO:0007669"/>
    <property type="project" value="UniProtKB-UniRule"/>
</dbReference>
<dbReference type="GO" id="GO:0005524">
    <property type="term" value="F:ATP binding"/>
    <property type="evidence" value="ECO:0007669"/>
    <property type="project" value="UniProtKB-UniRule"/>
</dbReference>
<comment type="subunit">
    <text evidence="7">Homodimer.</text>
</comment>
<sequence length="1151" mass="126084">MRFSKLRLTGFKSFVDPTELIIADGLTGVVGPNGCGKSNLLEALRWVMGENRPTAMRGGGMEDVIFAGAATRPARNFAEVGLLIDNSERLAPSGFNDSDVLEIVRRITRDVGSAYKTNGKDVRARDVQMLFADASTGAHSPALVRQGQISELINAKPKNRRRILEEAAGISGLYQRRHEAELKLKGAEQNLARVDDVIEQLATQLGQLARQARQAARYRAIGEDLRKAEGMLLYRRWKEADEARARAEEDLRGRVSAAAQAEAAARAAARQRQEKDEALPPLREEEAIAAAVLQRLQVQRDTLNDQEARAREAIETLERRIAQLGADMERESGLNRDAGETIERLEWEARELAKAGEGHEARLESAAAEAHEAARVLSERENDLSQLTEDVARLAARHQSAHRLLEDSRRTLERSEAEAAKAKTAASEAEAALKRAEADHATASEAETAAVAKAEEVEEALAQADAARADCQAREADARAERSEAEGELGALSAEATALAKLVERDTAEGGQILDRLQVEQGYEKALGAALADDLRAPEVDADGPSGWTALPAYAQPQPLPEGADALTNHVSVPEVLVRRMSQIGLVDPEDGPRLQSLLKPGQRLVTLEGDLWRWDGFRAWAEDAPSAAALRLQQLNRLEALKQQMETATARAMGAKQAHEMLQKRLTDLTEADRLARQARREADNRVNDAARALSRSEADRNLASSRLESAGLAVSRHEEDAMAARKQMTEAEQGVDDLGDLDAARAQVDDIKMTVEAARITMMSKRSAHDELRREGEARTKRDQEVTKEISGWKHRLETAGKRIAELQERKEASELELSEANAAPGEIAAKREELADAIAEAEARRQTAADALAVGEEAQRTAVQAEREAERAAGEAREARARAEARADAARETVAYAQERIEEEQDCGPAELLESLAADPEKMPPAESIEADVNRLKRQRDALGAVNLRAEEDAREVQEEHDELVKEKTDLEEAIRTLRNGIASLNREGRERLLTAFEQVNANFSLLFKHLFGGGEANLVLVESDDPLEAGLEIMCQPPGKKLSTLSLLSGGEQTLTALALIFAVFLANPAPICVLDEVDAPLDDANVTRFCDLLDEMCRRTDTRFLIITHHAVTMARMDRLFGVTMQEQGVSQLVSVDLKKAEQLVA</sequence>
<keyword evidence="11" id="KW-1185">Reference proteome</keyword>
<dbReference type="FunFam" id="3.40.50.300:FF:000901">
    <property type="entry name" value="Chromosome partition protein Smc"/>
    <property type="match status" value="1"/>
</dbReference>
<comment type="domain">
    <text evidence="7">Contains large globular domains required for ATP hydrolysis at each terminus and a third globular domain forming a flexible hinge near the middle of the molecule. These domains are separated by coiled-coil structures.</text>
</comment>
<dbReference type="InterPro" id="IPR024704">
    <property type="entry name" value="SMC"/>
</dbReference>
<comment type="subcellular location">
    <subcellularLocation>
        <location evidence="1 7">Cytoplasm</location>
    </subcellularLocation>
</comment>
<dbReference type="InterPro" id="IPR036277">
    <property type="entry name" value="SMC_hinge_sf"/>
</dbReference>
<dbReference type="HAMAP" id="MF_01894">
    <property type="entry name" value="Smc_prok"/>
    <property type="match status" value="1"/>
</dbReference>
<evidence type="ECO:0000256" key="4">
    <source>
        <dbReference type="ARBA" id="ARBA00022840"/>
    </source>
</evidence>
<dbReference type="CDD" id="cd03278">
    <property type="entry name" value="ABC_SMC_barmotin"/>
    <property type="match status" value="1"/>
</dbReference>
<dbReference type="Proteomes" id="UP001226762">
    <property type="component" value="Unassembled WGS sequence"/>
</dbReference>
<evidence type="ECO:0000313" key="11">
    <source>
        <dbReference type="Proteomes" id="UP001226762"/>
    </source>
</evidence>
<feature type="region of interest" description="Disordered" evidence="8">
    <location>
        <begin position="680"/>
        <end position="702"/>
    </location>
</feature>
<keyword evidence="4 7" id="KW-0067">ATP-binding</keyword>
<gene>
    <name evidence="7 10" type="primary">smc</name>
    <name evidence="10" type="ORF">NO357_11900</name>
</gene>
<evidence type="ECO:0000256" key="2">
    <source>
        <dbReference type="ARBA" id="ARBA00022490"/>
    </source>
</evidence>
<feature type="compositionally biased region" description="Basic and acidic residues" evidence="8">
    <location>
        <begin position="769"/>
        <end position="789"/>
    </location>
</feature>
<dbReference type="SUPFAM" id="SSF75553">
    <property type="entry name" value="Smc hinge domain"/>
    <property type="match status" value="1"/>
</dbReference>
<comment type="function">
    <text evidence="7">Required for chromosome condensation and partitioning.</text>
</comment>
<evidence type="ECO:0000256" key="5">
    <source>
        <dbReference type="ARBA" id="ARBA00023054"/>
    </source>
</evidence>
<dbReference type="GO" id="GO:0005694">
    <property type="term" value="C:chromosome"/>
    <property type="evidence" value="ECO:0007669"/>
    <property type="project" value="InterPro"/>
</dbReference>
<keyword evidence="2 7" id="KW-0963">Cytoplasm</keyword>
<evidence type="ECO:0000256" key="7">
    <source>
        <dbReference type="HAMAP-Rule" id="MF_01894"/>
    </source>
</evidence>
<dbReference type="InterPro" id="IPR003395">
    <property type="entry name" value="RecF/RecN/SMC_N"/>
</dbReference>
<dbReference type="SUPFAM" id="SSF52540">
    <property type="entry name" value="P-loop containing nucleoside triphosphate hydrolases"/>
    <property type="match status" value="1"/>
</dbReference>
<dbReference type="GO" id="GO:0007062">
    <property type="term" value="P:sister chromatid cohesion"/>
    <property type="evidence" value="ECO:0007669"/>
    <property type="project" value="InterPro"/>
</dbReference>
<proteinExistence type="inferred from homology"/>
<dbReference type="PANTHER" id="PTHR43977">
    <property type="entry name" value="STRUCTURAL MAINTENANCE OF CHROMOSOMES PROTEIN 3"/>
    <property type="match status" value="1"/>
</dbReference>
<protein>
    <recommendedName>
        <fullName evidence="7">Chromosome partition protein Smc</fullName>
    </recommendedName>
</protein>
<dbReference type="AlphaFoldDB" id="A0AAE4B5R5"/>
<organism evidence="10 11">
    <name type="scientific">Marimonas arenosa</name>
    <dbReference type="NCBI Taxonomy" id="1795305"/>
    <lineage>
        <taxon>Bacteria</taxon>
        <taxon>Pseudomonadati</taxon>
        <taxon>Pseudomonadota</taxon>
        <taxon>Alphaproteobacteria</taxon>
        <taxon>Rhodobacterales</taxon>
        <taxon>Paracoccaceae</taxon>
        <taxon>Marimonas</taxon>
    </lineage>
</organism>
<accession>A0AAE4B5R5</accession>
<name>A0AAE4B5R5_9RHOB</name>
<evidence type="ECO:0000256" key="8">
    <source>
        <dbReference type="SAM" id="MobiDB-lite"/>
    </source>
</evidence>
<dbReference type="InterPro" id="IPR027417">
    <property type="entry name" value="P-loop_NTPase"/>
</dbReference>
<dbReference type="RefSeq" id="WP_306735878.1">
    <property type="nucleotide sequence ID" value="NZ_JANHAX010000003.1"/>
</dbReference>
<dbReference type="NCBIfam" id="TIGR02168">
    <property type="entry name" value="SMC_prok_B"/>
    <property type="match status" value="1"/>
</dbReference>
<feature type="coiled-coil region" evidence="7">
    <location>
        <begin position="170"/>
        <end position="204"/>
    </location>
</feature>
<dbReference type="GO" id="GO:0005737">
    <property type="term" value="C:cytoplasm"/>
    <property type="evidence" value="ECO:0007669"/>
    <property type="project" value="UniProtKB-SubCell"/>
</dbReference>
<dbReference type="EMBL" id="JANHAX010000003">
    <property type="protein sequence ID" value="MDQ2090604.1"/>
    <property type="molecule type" value="Genomic_DNA"/>
</dbReference>
<dbReference type="GO" id="GO:0003677">
    <property type="term" value="F:DNA binding"/>
    <property type="evidence" value="ECO:0007669"/>
    <property type="project" value="UniProtKB-UniRule"/>
</dbReference>
<feature type="compositionally biased region" description="Basic and acidic residues" evidence="8">
    <location>
        <begin position="431"/>
        <end position="442"/>
    </location>
</feature>
<reference evidence="10" key="1">
    <citation type="submission" date="2022-07" db="EMBL/GenBank/DDBJ databases">
        <authorList>
            <person name="Otstavnykh N."/>
            <person name="Isaeva M."/>
            <person name="Bystritskaya E."/>
        </authorList>
    </citation>
    <scope>NUCLEOTIDE SEQUENCE</scope>
    <source>
        <strain evidence="10">KCTC 52189</strain>
    </source>
</reference>
<dbReference type="GO" id="GO:0016887">
    <property type="term" value="F:ATP hydrolysis activity"/>
    <property type="evidence" value="ECO:0007669"/>
    <property type="project" value="InterPro"/>
</dbReference>
<comment type="caution">
    <text evidence="10">The sequence shown here is derived from an EMBL/GenBank/DDBJ whole genome shotgun (WGS) entry which is preliminary data.</text>
</comment>
<feature type="region of interest" description="Disordered" evidence="8">
    <location>
        <begin position="405"/>
        <end position="451"/>
    </location>
</feature>
<feature type="region of interest" description="Disordered" evidence="8">
    <location>
        <begin position="768"/>
        <end position="789"/>
    </location>
</feature>
<dbReference type="InterPro" id="IPR011890">
    <property type="entry name" value="SMC_prok"/>
</dbReference>
<reference evidence="10" key="2">
    <citation type="submission" date="2023-02" db="EMBL/GenBank/DDBJ databases">
        <title>'Rhodoalgimonas zhirmunskyi' gen. nov., isolated from a red alga.</title>
        <authorList>
            <person name="Nedashkovskaya O.I."/>
            <person name="Otstavnykh N.Y."/>
            <person name="Bystritskaya E.P."/>
            <person name="Balabanova L.A."/>
            <person name="Isaeva M.P."/>
        </authorList>
    </citation>
    <scope>NUCLEOTIDE SEQUENCE</scope>
    <source>
        <strain evidence="10">KCTC 52189</strain>
    </source>
</reference>
<feature type="compositionally biased region" description="Basic and acidic residues" evidence="8">
    <location>
        <begin position="405"/>
        <end position="421"/>
    </location>
</feature>
<dbReference type="Gene3D" id="3.40.50.300">
    <property type="entry name" value="P-loop containing nucleotide triphosphate hydrolases"/>
    <property type="match status" value="2"/>
</dbReference>
<feature type="coiled-coil region" evidence="7">
    <location>
        <begin position="792"/>
        <end position="903"/>
    </location>
</feature>
<comment type="similarity">
    <text evidence="7">Belongs to the SMC family.</text>
</comment>
<dbReference type="Pfam" id="PF02463">
    <property type="entry name" value="SMC_N"/>
    <property type="match status" value="1"/>
</dbReference>